<accession>A0ABU1FX73</accession>
<keyword evidence="3" id="KW-1185">Reference proteome</keyword>
<reference evidence="2 3" key="1">
    <citation type="submission" date="2023-04" db="EMBL/GenBank/DDBJ databases">
        <title>A long-awaited taxogenomic arrangement of the family Halomonadaceae.</title>
        <authorList>
            <person name="De La Haba R."/>
            <person name="Chuvochina M."/>
            <person name="Wittouck S."/>
            <person name="Arahal D.R."/>
            <person name="Sanchez-Porro C."/>
            <person name="Hugenholtz P."/>
            <person name="Ventosa A."/>
        </authorList>
    </citation>
    <scope>NUCLEOTIDE SEQUENCE [LARGE SCALE GENOMIC DNA]</scope>
    <source>
        <strain evidence="2 3">DSM 23530</strain>
    </source>
</reference>
<dbReference type="RefSeq" id="WP_309650882.1">
    <property type="nucleotide sequence ID" value="NZ_JARWAK010000001.1"/>
</dbReference>
<dbReference type="EMBL" id="JARWAK010000001">
    <property type="protein sequence ID" value="MDR5865285.1"/>
    <property type="molecule type" value="Genomic_DNA"/>
</dbReference>
<proteinExistence type="predicted"/>
<feature type="compositionally biased region" description="Polar residues" evidence="1">
    <location>
        <begin position="1"/>
        <end position="10"/>
    </location>
</feature>
<protein>
    <submittedName>
        <fullName evidence="2">Uncharacterized protein</fullName>
    </submittedName>
</protein>
<evidence type="ECO:0000256" key="1">
    <source>
        <dbReference type="SAM" id="MobiDB-lite"/>
    </source>
</evidence>
<feature type="region of interest" description="Disordered" evidence="1">
    <location>
        <begin position="1"/>
        <end position="32"/>
    </location>
</feature>
<evidence type="ECO:0000313" key="2">
    <source>
        <dbReference type="EMBL" id="MDR5865285.1"/>
    </source>
</evidence>
<dbReference type="Proteomes" id="UP001264519">
    <property type="component" value="Unassembled WGS sequence"/>
</dbReference>
<gene>
    <name evidence="2" type="ORF">QC818_00600</name>
</gene>
<name>A0ABU1FX73_9GAMM</name>
<feature type="region of interest" description="Disordered" evidence="1">
    <location>
        <begin position="42"/>
        <end position="61"/>
    </location>
</feature>
<comment type="caution">
    <text evidence="2">The sequence shown here is derived from an EMBL/GenBank/DDBJ whole genome shotgun (WGS) entry which is preliminary data.</text>
</comment>
<feature type="compositionally biased region" description="Basic residues" evidence="1">
    <location>
        <begin position="52"/>
        <end position="61"/>
    </location>
</feature>
<sequence length="61" mass="6888">MFSAFSTSRQGQRKKHVRELKHGNVSSNGTISFDLGEIKSSFSRADQSSAKRFLKRELKKG</sequence>
<organism evidence="2 3">
    <name type="scientific">Halomonas koreensis</name>
    <dbReference type="NCBI Taxonomy" id="245385"/>
    <lineage>
        <taxon>Bacteria</taxon>
        <taxon>Pseudomonadati</taxon>
        <taxon>Pseudomonadota</taxon>
        <taxon>Gammaproteobacteria</taxon>
        <taxon>Oceanospirillales</taxon>
        <taxon>Halomonadaceae</taxon>
        <taxon>Halomonas</taxon>
    </lineage>
</organism>
<evidence type="ECO:0000313" key="3">
    <source>
        <dbReference type="Proteomes" id="UP001264519"/>
    </source>
</evidence>